<dbReference type="PANTHER" id="PTHR42737">
    <property type="entry name" value="GLUTATHIONE REDUCTASE"/>
    <property type="match status" value="1"/>
</dbReference>
<comment type="similarity">
    <text evidence="1 11">Belongs to the class-I pyridine nucleotide-disulfide oxidoreductase family.</text>
</comment>
<dbReference type="GO" id="GO:0005829">
    <property type="term" value="C:cytosol"/>
    <property type="evidence" value="ECO:0007669"/>
    <property type="project" value="TreeGrafter"/>
</dbReference>
<evidence type="ECO:0000256" key="10">
    <source>
        <dbReference type="PIRSR" id="PIRSR000350-4"/>
    </source>
</evidence>
<dbReference type="PANTHER" id="PTHR42737:SF2">
    <property type="entry name" value="GLUTATHIONE REDUCTASE"/>
    <property type="match status" value="1"/>
</dbReference>
<dbReference type="InterPro" id="IPR036188">
    <property type="entry name" value="FAD/NAD-bd_sf"/>
</dbReference>
<dbReference type="FunFam" id="3.50.50.60:FF:000235">
    <property type="entry name" value="Glutathione reductase"/>
    <property type="match status" value="1"/>
</dbReference>
<evidence type="ECO:0000256" key="6">
    <source>
        <dbReference type="ARBA" id="ARBA00023157"/>
    </source>
</evidence>
<dbReference type="Pfam" id="PF07992">
    <property type="entry name" value="Pyr_redox_2"/>
    <property type="match status" value="1"/>
</dbReference>
<evidence type="ECO:0000256" key="7">
    <source>
        <dbReference type="ARBA" id="ARBA00023284"/>
    </source>
</evidence>
<dbReference type="Pfam" id="PF02852">
    <property type="entry name" value="Pyr_redox_dim"/>
    <property type="match status" value="1"/>
</dbReference>
<name>A0AAF0CUW7_9ENTE</name>
<dbReference type="PRINTS" id="PR00368">
    <property type="entry name" value="FADPNR"/>
</dbReference>
<dbReference type="InterPro" id="IPR006322">
    <property type="entry name" value="Glutathione_Rdtase_euk/bac"/>
</dbReference>
<comment type="cofactor">
    <cofactor evidence="9">
        <name>FAD</name>
        <dbReference type="ChEBI" id="CHEBI:57692"/>
    </cofactor>
    <text evidence="9">Binds 1 FAD per subunit.</text>
</comment>
<keyword evidence="9" id="KW-0547">Nucleotide-binding</keyword>
<dbReference type="SUPFAM" id="SSF51905">
    <property type="entry name" value="FAD/NAD(P)-binding domain"/>
    <property type="match status" value="1"/>
</dbReference>
<evidence type="ECO:0000256" key="11">
    <source>
        <dbReference type="RuleBase" id="RU003691"/>
    </source>
</evidence>
<dbReference type="RefSeq" id="WP_275469112.1">
    <property type="nucleotide sequence ID" value="NZ_CP110232.1"/>
</dbReference>
<feature type="binding site" evidence="9">
    <location>
        <position position="302"/>
    </location>
    <ligand>
        <name>FAD</name>
        <dbReference type="ChEBI" id="CHEBI:57692"/>
    </ligand>
</feature>
<dbReference type="GO" id="GO:0050661">
    <property type="term" value="F:NADP binding"/>
    <property type="evidence" value="ECO:0007669"/>
    <property type="project" value="InterPro"/>
</dbReference>
<dbReference type="Gene3D" id="3.30.390.30">
    <property type="match status" value="1"/>
</dbReference>
<dbReference type="PRINTS" id="PR00411">
    <property type="entry name" value="PNDRDTASEI"/>
</dbReference>
<dbReference type="GO" id="GO:0004362">
    <property type="term" value="F:glutathione-disulfide reductase (NADPH) activity"/>
    <property type="evidence" value="ECO:0007669"/>
    <property type="project" value="UniProtKB-EC"/>
</dbReference>
<organism evidence="14 15">
    <name type="scientific">Vagococcus intermedius</name>
    <dbReference type="NCBI Taxonomy" id="2991418"/>
    <lineage>
        <taxon>Bacteria</taxon>
        <taxon>Bacillati</taxon>
        <taxon>Bacillota</taxon>
        <taxon>Bacilli</taxon>
        <taxon>Lactobacillales</taxon>
        <taxon>Enterococcaceae</taxon>
        <taxon>Vagococcus</taxon>
    </lineage>
</organism>
<proteinExistence type="inferred from homology"/>
<sequence>MEKFDYIVIGGGSGGIATANRAGMHGAKVLLIEGQHLGGTCVNVGCVPKKVMWNAAQLRENLLLDASSYGIDVSLEKFEFSQLVNNREAYIERLRGLYDSGLASNGVTVVRGYARFTSNDIIEVNNQTFTAEHIVIATGGQSKLPDIPGKELGIDSNGFFDLTELPKRVAVVGAGYIAVELAGVLNGLGSDTHLAYRKAMPLRSFDQTIVEAMVSIYEQEGIKMYPNSTPQAVEKLADGTLKLSFENGQSLEVDQVIWAIGRKPNIEAINLEQTSVKLTDKGYLRVDDYQETDQKGVYAIGDITGKAELTPVAIAAGRRLADRLFNGQTDAKVDYNNIPTVVFTHPPIGTVGLTESAARELHDDTQLTIYTSQFNPMQYALQERKVKATVKLICLGKEERIIGLHGIGIGMDELLQGFAVAIKMGATKHDFDTTIAIHPTAAEEFVTLR</sequence>
<evidence type="ECO:0000313" key="14">
    <source>
        <dbReference type="EMBL" id="WEG73309.1"/>
    </source>
</evidence>
<protein>
    <submittedName>
        <fullName evidence="14">Glutathione-disulfide reductase</fullName>
        <ecNumber evidence="14">1.8.1.7</ecNumber>
    </submittedName>
</protein>
<dbReference type="GO" id="GO:0045454">
    <property type="term" value="P:cell redox homeostasis"/>
    <property type="evidence" value="ECO:0007669"/>
    <property type="project" value="InterPro"/>
</dbReference>
<dbReference type="InterPro" id="IPR001100">
    <property type="entry name" value="Pyr_nuc-diS_OxRdtase"/>
</dbReference>
<evidence type="ECO:0000256" key="5">
    <source>
        <dbReference type="ARBA" id="ARBA00023002"/>
    </source>
</evidence>
<keyword evidence="7 11" id="KW-0676">Redox-active center</keyword>
<dbReference type="GO" id="GO:0050660">
    <property type="term" value="F:flavin adenine dinucleotide binding"/>
    <property type="evidence" value="ECO:0007669"/>
    <property type="project" value="InterPro"/>
</dbReference>
<dbReference type="InterPro" id="IPR046952">
    <property type="entry name" value="GSHR/TRXR-like"/>
</dbReference>
<gene>
    <name evidence="14" type="primary">gorA</name>
    <name evidence="14" type="ORF">OL234_10295</name>
</gene>
<feature type="active site" description="Proton acceptor" evidence="8">
    <location>
        <position position="438"/>
    </location>
</feature>
<comment type="subunit">
    <text evidence="2">Homodimer.</text>
</comment>
<evidence type="ECO:0000256" key="1">
    <source>
        <dbReference type="ARBA" id="ARBA00007532"/>
    </source>
</evidence>
<dbReference type="PROSITE" id="PS00076">
    <property type="entry name" value="PYRIDINE_REDOX_1"/>
    <property type="match status" value="1"/>
</dbReference>
<keyword evidence="9" id="KW-0520">NAD</keyword>
<feature type="domain" description="FAD/NAD(P)-binding" evidence="13">
    <location>
        <begin position="4"/>
        <end position="317"/>
    </location>
</feature>
<evidence type="ECO:0000256" key="8">
    <source>
        <dbReference type="PIRSR" id="PIRSR000350-2"/>
    </source>
</evidence>
<dbReference type="InterPro" id="IPR023753">
    <property type="entry name" value="FAD/NAD-binding_dom"/>
</dbReference>
<feature type="disulfide bond" description="Redox-active" evidence="10">
    <location>
        <begin position="41"/>
        <end position="46"/>
    </location>
</feature>
<dbReference type="NCBIfam" id="TIGR01421">
    <property type="entry name" value="gluta_reduc_1"/>
    <property type="match status" value="1"/>
</dbReference>
<dbReference type="InterPro" id="IPR012999">
    <property type="entry name" value="Pyr_OxRdtase_I_AS"/>
</dbReference>
<keyword evidence="3 11" id="KW-0285">Flavoprotein</keyword>
<dbReference type="GO" id="GO:0034599">
    <property type="term" value="P:cellular response to oxidative stress"/>
    <property type="evidence" value="ECO:0007669"/>
    <property type="project" value="TreeGrafter"/>
</dbReference>
<evidence type="ECO:0000259" key="12">
    <source>
        <dbReference type="Pfam" id="PF02852"/>
    </source>
</evidence>
<evidence type="ECO:0000256" key="2">
    <source>
        <dbReference type="ARBA" id="ARBA00011738"/>
    </source>
</evidence>
<feature type="domain" description="Pyridine nucleotide-disulphide oxidoreductase dimerisation" evidence="12">
    <location>
        <begin position="338"/>
        <end position="448"/>
    </location>
</feature>
<evidence type="ECO:0000256" key="3">
    <source>
        <dbReference type="ARBA" id="ARBA00022630"/>
    </source>
</evidence>
<dbReference type="FunFam" id="3.30.390.30:FF:000003">
    <property type="entry name" value="Glutathione reductase"/>
    <property type="match status" value="1"/>
</dbReference>
<evidence type="ECO:0000313" key="15">
    <source>
        <dbReference type="Proteomes" id="UP001179647"/>
    </source>
</evidence>
<keyword evidence="5 11" id="KW-0560">Oxidoreductase</keyword>
<accession>A0AAF0CUW7</accession>
<keyword evidence="6" id="KW-1015">Disulfide bond</keyword>
<evidence type="ECO:0000259" key="13">
    <source>
        <dbReference type="Pfam" id="PF07992"/>
    </source>
</evidence>
<dbReference type="SUPFAM" id="SSF55424">
    <property type="entry name" value="FAD/NAD-linked reductases, dimerisation (C-terminal) domain"/>
    <property type="match status" value="1"/>
</dbReference>
<evidence type="ECO:0000256" key="9">
    <source>
        <dbReference type="PIRSR" id="PIRSR000350-3"/>
    </source>
</evidence>
<dbReference type="PIRSF" id="PIRSF000350">
    <property type="entry name" value="Mercury_reductase_MerA"/>
    <property type="match status" value="1"/>
</dbReference>
<dbReference type="EMBL" id="CP110232">
    <property type="protein sequence ID" value="WEG73309.1"/>
    <property type="molecule type" value="Genomic_DNA"/>
</dbReference>
<dbReference type="InterPro" id="IPR004099">
    <property type="entry name" value="Pyr_nucl-diS_OxRdtase_dimer"/>
</dbReference>
<dbReference type="KEGG" id="vie:OL234_10295"/>
<dbReference type="AlphaFoldDB" id="A0AAF0CUW7"/>
<keyword evidence="15" id="KW-1185">Reference proteome</keyword>
<keyword evidence="4 9" id="KW-0274">FAD</keyword>
<evidence type="ECO:0000256" key="4">
    <source>
        <dbReference type="ARBA" id="ARBA00022827"/>
    </source>
</evidence>
<reference evidence="14" key="1">
    <citation type="submission" date="2022-10" db="EMBL/GenBank/DDBJ databases">
        <title>Vagococcus sp. isolated from poultry meat.</title>
        <authorList>
            <person name="Johansson P."/>
            <person name="Bjorkroth J."/>
        </authorList>
    </citation>
    <scope>NUCLEOTIDE SEQUENCE</scope>
    <source>
        <strain evidence="14">STAA11</strain>
    </source>
</reference>
<dbReference type="GO" id="GO:0006749">
    <property type="term" value="P:glutathione metabolic process"/>
    <property type="evidence" value="ECO:0007669"/>
    <property type="project" value="InterPro"/>
</dbReference>
<dbReference type="EC" id="1.8.1.7" evidence="14"/>
<dbReference type="NCBIfam" id="NF004776">
    <property type="entry name" value="PRK06116.1"/>
    <property type="match status" value="1"/>
</dbReference>
<dbReference type="Gene3D" id="3.50.50.60">
    <property type="entry name" value="FAD/NAD(P)-binding domain"/>
    <property type="match status" value="2"/>
</dbReference>
<feature type="binding site" evidence="9">
    <location>
        <position position="261"/>
    </location>
    <ligand>
        <name>NAD(+)</name>
        <dbReference type="ChEBI" id="CHEBI:57540"/>
    </ligand>
</feature>
<dbReference type="InterPro" id="IPR016156">
    <property type="entry name" value="FAD/NAD-linked_Rdtase_dimer_sf"/>
</dbReference>
<feature type="binding site" evidence="9">
    <location>
        <begin position="173"/>
        <end position="180"/>
    </location>
    <ligand>
        <name>NAD(+)</name>
        <dbReference type="ChEBI" id="CHEBI:57540"/>
    </ligand>
</feature>
<dbReference type="Proteomes" id="UP001179647">
    <property type="component" value="Chromosome"/>
</dbReference>
<feature type="binding site" evidence="9">
    <location>
        <position position="50"/>
    </location>
    <ligand>
        <name>FAD</name>
        <dbReference type="ChEBI" id="CHEBI:57692"/>
    </ligand>
</feature>